<evidence type="ECO:0000313" key="2">
    <source>
        <dbReference type="EMBL" id="MBA6155770.1"/>
    </source>
</evidence>
<feature type="transmembrane region" description="Helical" evidence="1">
    <location>
        <begin position="58"/>
        <end position="77"/>
    </location>
</feature>
<protein>
    <submittedName>
        <fullName evidence="2">Uncharacterized protein</fullName>
    </submittedName>
</protein>
<dbReference type="RefSeq" id="WP_182124252.1">
    <property type="nucleotide sequence ID" value="NZ_JACGLS010000001.1"/>
</dbReference>
<gene>
    <name evidence="2" type="ORF">H3Z83_04430</name>
</gene>
<evidence type="ECO:0000256" key="1">
    <source>
        <dbReference type="SAM" id="Phobius"/>
    </source>
</evidence>
<proteinExistence type="predicted"/>
<comment type="caution">
    <text evidence="2">The sequence shown here is derived from an EMBL/GenBank/DDBJ whole genome shotgun (WGS) entry which is preliminary data.</text>
</comment>
<dbReference type="AlphaFoldDB" id="A0A839AN25"/>
<dbReference type="Proteomes" id="UP000563906">
    <property type="component" value="Unassembled WGS sequence"/>
</dbReference>
<organism evidence="2 3">
    <name type="scientific">Tenacibaculum pelagium</name>
    <dbReference type="NCBI Taxonomy" id="2759527"/>
    <lineage>
        <taxon>Bacteria</taxon>
        <taxon>Pseudomonadati</taxon>
        <taxon>Bacteroidota</taxon>
        <taxon>Flavobacteriia</taxon>
        <taxon>Flavobacteriales</taxon>
        <taxon>Flavobacteriaceae</taxon>
        <taxon>Tenacibaculum</taxon>
    </lineage>
</organism>
<keyword evidence="3" id="KW-1185">Reference proteome</keyword>
<feature type="transmembrane region" description="Helical" evidence="1">
    <location>
        <begin position="20"/>
        <end position="38"/>
    </location>
</feature>
<evidence type="ECO:0000313" key="3">
    <source>
        <dbReference type="Proteomes" id="UP000563906"/>
    </source>
</evidence>
<keyword evidence="1" id="KW-1133">Transmembrane helix</keyword>
<dbReference type="EMBL" id="JACGLS010000001">
    <property type="protein sequence ID" value="MBA6155770.1"/>
    <property type="molecule type" value="Genomic_DNA"/>
</dbReference>
<keyword evidence="1" id="KW-0812">Transmembrane</keyword>
<sequence>MSFSENIKKSLYWGHVLKMALFLIIIISLFSLIFQTGGALFSGDFDTVYNVHFANKQWVRFFLTKIVVSILYAMYVVNKRMK</sequence>
<reference evidence="2 3" key="1">
    <citation type="submission" date="2020-07" db="EMBL/GenBank/DDBJ databases">
        <title>Bacterium isolated from marine sediment.</title>
        <authorList>
            <person name="Shang D."/>
            <person name="Du Z.-J."/>
        </authorList>
    </citation>
    <scope>NUCLEOTIDE SEQUENCE [LARGE SCALE GENOMIC DNA]</scope>
    <source>
        <strain evidence="2 3">S7007</strain>
    </source>
</reference>
<accession>A0A839AN25</accession>
<name>A0A839AN25_9FLAO</name>
<keyword evidence="1" id="KW-0472">Membrane</keyword>